<evidence type="ECO:0000256" key="2">
    <source>
        <dbReference type="ARBA" id="ARBA00023002"/>
    </source>
</evidence>
<evidence type="ECO:0000259" key="4">
    <source>
        <dbReference type="Pfam" id="PF14226"/>
    </source>
</evidence>
<name>A0A8J5G713_ZINOF</name>
<protein>
    <recommendedName>
        <fullName evidence="4">Non-haem dioxygenase N-terminal domain-containing protein</fullName>
    </recommendedName>
</protein>
<dbReference type="Gene3D" id="2.60.120.330">
    <property type="entry name" value="B-lactam Antibiotic, Isopenicillin N Synthase, Chain"/>
    <property type="match status" value="1"/>
</dbReference>
<evidence type="ECO:0000256" key="3">
    <source>
        <dbReference type="ARBA" id="ARBA00023004"/>
    </source>
</evidence>
<dbReference type="PANTHER" id="PTHR10209">
    <property type="entry name" value="OXIDOREDUCTASE, 2OG-FE II OXYGENASE FAMILY PROTEIN"/>
    <property type="match status" value="1"/>
</dbReference>
<comment type="caution">
    <text evidence="5">The sequence shown here is derived from an EMBL/GenBank/DDBJ whole genome shotgun (WGS) entry which is preliminary data.</text>
</comment>
<accession>A0A8J5G713</accession>
<organism evidence="5 6">
    <name type="scientific">Zingiber officinale</name>
    <name type="common">Ginger</name>
    <name type="synonym">Amomum zingiber</name>
    <dbReference type="NCBI Taxonomy" id="94328"/>
    <lineage>
        <taxon>Eukaryota</taxon>
        <taxon>Viridiplantae</taxon>
        <taxon>Streptophyta</taxon>
        <taxon>Embryophyta</taxon>
        <taxon>Tracheophyta</taxon>
        <taxon>Spermatophyta</taxon>
        <taxon>Magnoliopsida</taxon>
        <taxon>Liliopsida</taxon>
        <taxon>Zingiberales</taxon>
        <taxon>Zingiberaceae</taxon>
        <taxon>Zingiber</taxon>
    </lineage>
</organism>
<keyword evidence="1" id="KW-0479">Metal-binding</keyword>
<reference evidence="5 6" key="1">
    <citation type="submission" date="2020-08" db="EMBL/GenBank/DDBJ databases">
        <title>Plant Genome Project.</title>
        <authorList>
            <person name="Zhang R.-G."/>
        </authorList>
    </citation>
    <scope>NUCLEOTIDE SEQUENCE [LARGE SCALE GENOMIC DNA]</scope>
    <source>
        <tissue evidence="5">Rhizome</tissue>
    </source>
</reference>
<dbReference type="Proteomes" id="UP000734854">
    <property type="component" value="Unassembled WGS sequence"/>
</dbReference>
<dbReference type="GO" id="GO:0016491">
    <property type="term" value="F:oxidoreductase activity"/>
    <property type="evidence" value="ECO:0007669"/>
    <property type="project" value="UniProtKB-KW"/>
</dbReference>
<proteinExistence type="predicted"/>
<dbReference type="SUPFAM" id="SSF51197">
    <property type="entry name" value="Clavaminate synthase-like"/>
    <property type="match status" value="1"/>
</dbReference>
<sequence length="185" mass="21409">MYKRHSQHVLSINYSPFPCARPAMADLLLSAASHQLGSSPELYVRPESQRPRLDEVISDATIPIVDACAYYEFLQAVNHGVRMESMWGTRGTMEVAQEFFRLPAEQEAKYYSDDPTKKIRFSTSLNSRKETVQNWRDYLRLHCYPLQDFTPKQPSSYSSFKEMVRVYGKEVRGLGFRTLKLQVSI</sequence>
<dbReference type="EMBL" id="JACMSC010000011">
    <property type="protein sequence ID" value="KAG6499589.1"/>
    <property type="molecule type" value="Genomic_DNA"/>
</dbReference>
<evidence type="ECO:0000256" key="1">
    <source>
        <dbReference type="ARBA" id="ARBA00022723"/>
    </source>
</evidence>
<dbReference type="Pfam" id="PF14226">
    <property type="entry name" value="DIOX_N"/>
    <property type="match status" value="1"/>
</dbReference>
<dbReference type="PANTHER" id="PTHR10209:SF251">
    <property type="entry name" value="PROTEIN DMR6-LIKE OXYGENASE 2"/>
    <property type="match status" value="1"/>
</dbReference>
<feature type="domain" description="Non-haem dioxygenase N-terminal" evidence="4">
    <location>
        <begin position="64"/>
        <end position="148"/>
    </location>
</feature>
<keyword evidence="2" id="KW-0560">Oxidoreductase</keyword>
<keyword evidence="3" id="KW-0408">Iron</keyword>
<dbReference type="GO" id="GO:0046872">
    <property type="term" value="F:metal ion binding"/>
    <property type="evidence" value="ECO:0007669"/>
    <property type="project" value="UniProtKB-KW"/>
</dbReference>
<dbReference type="InterPro" id="IPR027443">
    <property type="entry name" value="IPNS-like_sf"/>
</dbReference>
<evidence type="ECO:0000313" key="5">
    <source>
        <dbReference type="EMBL" id="KAG6499589.1"/>
    </source>
</evidence>
<dbReference type="InterPro" id="IPR026992">
    <property type="entry name" value="DIOX_N"/>
</dbReference>
<keyword evidence="6" id="KW-1185">Reference proteome</keyword>
<dbReference type="AlphaFoldDB" id="A0A8J5G713"/>
<evidence type="ECO:0000313" key="6">
    <source>
        <dbReference type="Proteomes" id="UP000734854"/>
    </source>
</evidence>
<gene>
    <name evidence="5" type="ORF">ZIOFF_039379</name>
</gene>